<dbReference type="PANTHER" id="PTHR33223">
    <property type="entry name" value="CCHC-TYPE DOMAIN-CONTAINING PROTEIN"/>
    <property type="match status" value="1"/>
</dbReference>
<gene>
    <name evidence="2" type="ORF">EPI10_026377</name>
</gene>
<feature type="compositionally biased region" description="Polar residues" evidence="1">
    <location>
        <begin position="74"/>
        <end position="87"/>
    </location>
</feature>
<evidence type="ECO:0000313" key="2">
    <source>
        <dbReference type="EMBL" id="KAA3476286.1"/>
    </source>
</evidence>
<comment type="caution">
    <text evidence="2">The sequence shown here is derived from an EMBL/GenBank/DDBJ whole genome shotgun (WGS) entry which is preliminary data.</text>
</comment>
<dbReference type="PANTHER" id="PTHR33223:SF8">
    <property type="entry name" value="OS04G0172440 PROTEIN"/>
    <property type="match status" value="1"/>
</dbReference>
<feature type="region of interest" description="Disordered" evidence="1">
    <location>
        <begin position="40"/>
        <end position="107"/>
    </location>
</feature>
<evidence type="ECO:0000313" key="3">
    <source>
        <dbReference type="Proteomes" id="UP000325315"/>
    </source>
</evidence>
<organism evidence="2 3">
    <name type="scientific">Gossypium australe</name>
    <dbReference type="NCBI Taxonomy" id="47621"/>
    <lineage>
        <taxon>Eukaryota</taxon>
        <taxon>Viridiplantae</taxon>
        <taxon>Streptophyta</taxon>
        <taxon>Embryophyta</taxon>
        <taxon>Tracheophyta</taxon>
        <taxon>Spermatophyta</taxon>
        <taxon>Magnoliopsida</taxon>
        <taxon>eudicotyledons</taxon>
        <taxon>Gunneridae</taxon>
        <taxon>Pentapetalae</taxon>
        <taxon>rosids</taxon>
        <taxon>malvids</taxon>
        <taxon>Malvales</taxon>
        <taxon>Malvaceae</taxon>
        <taxon>Malvoideae</taxon>
        <taxon>Gossypium</taxon>
    </lineage>
</organism>
<dbReference type="AlphaFoldDB" id="A0A5B6W4H6"/>
<dbReference type="EMBL" id="SMMG02000005">
    <property type="protein sequence ID" value="KAA3476286.1"/>
    <property type="molecule type" value="Genomic_DNA"/>
</dbReference>
<dbReference type="Proteomes" id="UP000325315">
    <property type="component" value="Unassembled WGS sequence"/>
</dbReference>
<protein>
    <submittedName>
        <fullName evidence="2">Intersectin-1-like</fullName>
    </submittedName>
</protein>
<name>A0A5B6W4H6_9ROSI</name>
<reference evidence="3" key="1">
    <citation type="journal article" date="2019" name="Plant Biotechnol. J.">
        <title>Genome sequencing of the Australian wild diploid species Gossypium australe highlights disease resistance and delayed gland morphogenesis.</title>
        <authorList>
            <person name="Cai Y."/>
            <person name="Cai X."/>
            <person name="Wang Q."/>
            <person name="Wang P."/>
            <person name="Zhang Y."/>
            <person name="Cai C."/>
            <person name="Xu Y."/>
            <person name="Wang K."/>
            <person name="Zhou Z."/>
            <person name="Wang C."/>
            <person name="Geng S."/>
            <person name="Li B."/>
            <person name="Dong Q."/>
            <person name="Hou Y."/>
            <person name="Wang H."/>
            <person name="Ai P."/>
            <person name="Liu Z."/>
            <person name="Yi F."/>
            <person name="Sun M."/>
            <person name="An G."/>
            <person name="Cheng J."/>
            <person name="Zhang Y."/>
            <person name="Shi Q."/>
            <person name="Xie Y."/>
            <person name="Shi X."/>
            <person name="Chang Y."/>
            <person name="Huang F."/>
            <person name="Chen Y."/>
            <person name="Hong S."/>
            <person name="Mi L."/>
            <person name="Sun Q."/>
            <person name="Zhang L."/>
            <person name="Zhou B."/>
            <person name="Peng R."/>
            <person name="Zhang X."/>
            <person name="Liu F."/>
        </authorList>
    </citation>
    <scope>NUCLEOTIDE SEQUENCE [LARGE SCALE GENOMIC DNA]</scope>
    <source>
        <strain evidence="3">cv. PA1801</strain>
    </source>
</reference>
<accession>A0A5B6W4H6</accession>
<proteinExistence type="predicted"/>
<keyword evidence="3" id="KW-1185">Reference proteome</keyword>
<evidence type="ECO:0000256" key="1">
    <source>
        <dbReference type="SAM" id="MobiDB-lite"/>
    </source>
</evidence>
<dbReference type="OrthoDB" id="999737at2759"/>
<sequence length="229" mass="25964">MQDQMQEQMAKLQQEMRDQMLEAQKNRMAQMAQMLSGAMDKGKGPVAITGEDSEGILPGFTPPHAQIQPKEYPQRSSVTIRPQQGQADTRPPMNFQAGSGSNPGDNPANPVVFDLDEMAEMDKAKVDLPRQLEDRCKWLEEKFKVMETADYRYGVNANDLRLVPNLVLPPKFKTLEFEKYNGTSCPEVHITMFCRRMAGHVNNDQLLIHCFQDSLVGSAARWYNQLSRT</sequence>